<sequence length="299" mass="31847">MNATTEAGAHIVGVHGIGQGRTNEIRLAYDWGNALKRGLTRKYGPHTVIPSVTVPHYTGLYRPAAVGGDRHLGPGDVELLDADEPMGADEEDFVIQALTAYAPGPLPEARSHQGTLGAPLPYIPNAVSRRLAAADARHGRGAGAKVLVLVRQAYRYLHDEELGQQIRKVIRAEIERSGARALIAHSLGSVIAYDLLQRRELQAPDIHTLITCGSPLGWLTIRRGLPGDAHLSVPEPLHWHNFHADGDPVTGGAGLAHVVTSGSLLDTRVSNGIAAPHDAVRYLSQAPLADTVATRTATS</sequence>
<accession>A0ABT3U175</accession>
<name>A0ABT3U175_9ACTN</name>
<dbReference type="Gene3D" id="3.40.50.1820">
    <property type="entry name" value="alpha/beta hydrolase"/>
    <property type="match status" value="1"/>
</dbReference>
<dbReference type="RefSeq" id="WP_266603684.1">
    <property type="nucleotide sequence ID" value="NZ_JAPHNL010000292.1"/>
</dbReference>
<keyword evidence="2" id="KW-1185">Reference proteome</keyword>
<dbReference type="EMBL" id="JAPHNL010000292">
    <property type="protein sequence ID" value="MCX3063065.1"/>
    <property type="molecule type" value="Genomic_DNA"/>
</dbReference>
<dbReference type="InterPro" id="IPR029058">
    <property type="entry name" value="AB_hydrolase_fold"/>
</dbReference>
<comment type="caution">
    <text evidence="1">The sequence shown here is derived from an EMBL/GenBank/DDBJ whole genome shotgun (WGS) entry which is preliminary data.</text>
</comment>
<gene>
    <name evidence="1" type="ORF">OFY01_25560</name>
</gene>
<evidence type="ECO:0000313" key="2">
    <source>
        <dbReference type="Proteomes" id="UP001163064"/>
    </source>
</evidence>
<protein>
    <recommendedName>
        <fullName evidence="3">Alpha/beta hydrolase</fullName>
    </recommendedName>
</protein>
<evidence type="ECO:0008006" key="3">
    <source>
        <dbReference type="Google" id="ProtNLM"/>
    </source>
</evidence>
<dbReference type="SUPFAM" id="SSF53474">
    <property type="entry name" value="alpha/beta-Hydrolases"/>
    <property type="match status" value="1"/>
</dbReference>
<evidence type="ECO:0000313" key="1">
    <source>
        <dbReference type="EMBL" id="MCX3063065.1"/>
    </source>
</evidence>
<dbReference type="Proteomes" id="UP001163064">
    <property type="component" value="Unassembled WGS sequence"/>
</dbReference>
<organism evidence="1 2">
    <name type="scientific">Streptomyces beihaiensis</name>
    <dbReference type="NCBI Taxonomy" id="2984495"/>
    <lineage>
        <taxon>Bacteria</taxon>
        <taxon>Bacillati</taxon>
        <taxon>Actinomycetota</taxon>
        <taxon>Actinomycetes</taxon>
        <taxon>Kitasatosporales</taxon>
        <taxon>Streptomycetaceae</taxon>
        <taxon>Streptomyces</taxon>
    </lineage>
</organism>
<proteinExistence type="predicted"/>
<reference evidence="1" key="1">
    <citation type="submission" date="2022-10" db="EMBL/GenBank/DDBJ databases">
        <title>Streptomyces beihaiensis sp. nov., a chitin degrading actinobacterium, isolated from shrimp pond soil.</title>
        <authorList>
            <person name="Xie J."/>
            <person name="Shen N."/>
        </authorList>
    </citation>
    <scope>NUCLEOTIDE SEQUENCE</scope>
    <source>
        <strain evidence="1">GXMU-J5</strain>
    </source>
</reference>